<gene>
    <name evidence="1" type="ORF">OO013_19800</name>
</gene>
<comment type="caution">
    <text evidence="1">The sequence shown here is derived from an EMBL/GenBank/DDBJ whole genome shotgun (WGS) entry which is preliminary data.</text>
</comment>
<dbReference type="Proteomes" id="UP001209885">
    <property type="component" value="Unassembled WGS sequence"/>
</dbReference>
<name>A0ABT3RWU2_9BACT</name>
<evidence type="ECO:0000313" key="1">
    <source>
        <dbReference type="EMBL" id="MCX2746133.1"/>
    </source>
</evidence>
<sequence length="305" mass="34327">MKKLLVIIFFTIGFTGYAQQRTVLTQYMYDMFVFNPAYAGSDNIGSVTIHHRDQWVNFDGAPSTQMINGHMGLAQDRIGVGLKIEYDEIGVHSDLAVYAAYAYKLKLQNGTLSMGLQAGFNNLVSDYGKTSPLDLTDPLLNQRHVSFRPNAGVGFLYKIKDFYLGLSVPYLLKNKIIDQDDSEGKEERYYFLNGGKNFHLAGNVIFKPSFLVRLQENQPATVNLSGSFVFYDKVAVGAGWRTGDSVSGLFELTIVENLHIGYSYDFVTSNLSVDSGGSHEFLLNFRFRLRDVHKNIECPSFFSYE</sequence>
<evidence type="ECO:0000313" key="2">
    <source>
        <dbReference type="Proteomes" id="UP001209885"/>
    </source>
</evidence>
<dbReference type="RefSeq" id="WP_266058845.1">
    <property type="nucleotide sequence ID" value="NZ_JAPFQN010000015.1"/>
</dbReference>
<accession>A0ABT3RWU2</accession>
<protein>
    <submittedName>
        <fullName evidence="1">Type IX secretion system membrane protein PorP/SprF</fullName>
    </submittedName>
</protein>
<keyword evidence="2" id="KW-1185">Reference proteome</keyword>
<dbReference type="NCBIfam" id="TIGR03519">
    <property type="entry name" value="T9SS_PorP_fam"/>
    <property type="match status" value="1"/>
</dbReference>
<organism evidence="1 2">
    <name type="scientific">Mangrovivirga halotolerans</name>
    <dbReference type="NCBI Taxonomy" id="2993936"/>
    <lineage>
        <taxon>Bacteria</taxon>
        <taxon>Pseudomonadati</taxon>
        <taxon>Bacteroidota</taxon>
        <taxon>Cytophagia</taxon>
        <taxon>Cytophagales</taxon>
        <taxon>Mangrovivirgaceae</taxon>
        <taxon>Mangrovivirga</taxon>
    </lineage>
</organism>
<reference evidence="1 2" key="1">
    <citation type="submission" date="2022-11" db="EMBL/GenBank/DDBJ databases">
        <title>The characterization of three novel Bacteroidetes species and genomic analysis of their roles in tidal elemental geochemical cycles.</title>
        <authorList>
            <person name="Ma K."/>
        </authorList>
    </citation>
    <scope>NUCLEOTIDE SEQUENCE [LARGE SCALE GENOMIC DNA]</scope>
    <source>
        <strain evidence="1 2">M17</strain>
    </source>
</reference>
<dbReference type="InterPro" id="IPR019861">
    <property type="entry name" value="PorP/SprF_Bacteroidetes"/>
</dbReference>
<dbReference type="EMBL" id="JAPFQN010000015">
    <property type="protein sequence ID" value="MCX2746133.1"/>
    <property type="molecule type" value="Genomic_DNA"/>
</dbReference>
<dbReference type="Pfam" id="PF11751">
    <property type="entry name" value="PorP_SprF"/>
    <property type="match status" value="1"/>
</dbReference>
<proteinExistence type="predicted"/>